<evidence type="ECO:0000313" key="2">
    <source>
        <dbReference type="EMBL" id="WTY38680.1"/>
    </source>
</evidence>
<reference evidence="2 3" key="1">
    <citation type="submission" date="2022-10" db="EMBL/GenBank/DDBJ databases">
        <title>The complete genomes of actinobacterial strains from the NBC collection.</title>
        <authorList>
            <person name="Joergensen T.S."/>
            <person name="Alvarez Arevalo M."/>
            <person name="Sterndorff E.B."/>
            <person name="Faurdal D."/>
            <person name="Vuksanovic O."/>
            <person name="Mourched A.-S."/>
            <person name="Charusanti P."/>
            <person name="Shaw S."/>
            <person name="Blin K."/>
            <person name="Weber T."/>
        </authorList>
    </citation>
    <scope>NUCLEOTIDE SEQUENCE [LARGE SCALE GENOMIC DNA]</scope>
    <source>
        <strain evidence="2 3">NBC_01413</strain>
    </source>
</reference>
<dbReference type="Proteomes" id="UP001621418">
    <property type="component" value="Chromosome"/>
</dbReference>
<keyword evidence="3" id="KW-1185">Reference proteome</keyword>
<name>A0ABZ1NFA5_9NOCA</name>
<evidence type="ECO:0000313" key="3">
    <source>
        <dbReference type="Proteomes" id="UP001621418"/>
    </source>
</evidence>
<organism evidence="2 3">
    <name type="scientific">Nocardia salmonicida</name>
    <dbReference type="NCBI Taxonomy" id="53431"/>
    <lineage>
        <taxon>Bacteria</taxon>
        <taxon>Bacillati</taxon>
        <taxon>Actinomycetota</taxon>
        <taxon>Actinomycetes</taxon>
        <taxon>Mycobacteriales</taxon>
        <taxon>Nocardiaceae</taxon>
        <taxon>Nocardia</taxon>
    </lineage>
</organism>
<feature type="signal peptide" evidence="1">
    <location>
        <begin position="1"/>
        <end position="29"/>
    </location>
</feature>
<dbReference type="SUPFAM" id="SSF49478">
    <property type="entry name" value="Cna protein B-type domain"/>
    <property type="match status" value="1"/>
</dbReference>
<feature type="chain" id="PRO_5045506364" evidence="1">
    <location>
        <begin position="30"/>
        <end position="157"/>
    </location>
</feature>
<protein>
    <submittedName>
        <fullName evidence="2">Carboxypeptidase-like regulatory domain-containing protein</fullName>
    </submittedName>
</protein>
<gene>
    <name evidence="2" type="ORF">OG308_13025</name>
</gene>
<keyword evidence="1" id="KW-0732">Signal</keyword>
<evidence type="ECO:0000256" key="1">
    <source>
        <dbReference type="SAM" id="SignalP"/>
    </source>
</evidence>
<accession>A0ABZ1NFA5</accession>
<dbReference type="RefSeq" id="WP_405150609.1">
    <property type="nucleotide sequence ID" value="NZ_CP109527.1"/>
</dbReference>
<sequence length="157" mass="16135">MPRFVISQCLAIGLAATALMGTAVGSAGAHPGTDDTIAQNAAPCEELRQARQNNQGVRAATPAAAGQIDAVLITATTRTPITGGRIVLTGIDACGDNIHRHMSTGATGQVSFRGLLPGRYQLTAYRNNSSAKSITRADVDLSTPSLKTIQFTAGSAD</sequence>
<dbReference type="Gene3D" id="2.60.40.1120">
    <property type="entry name" value="Carboxypeptidase-like, regulatory domain"/>
    <property type="match status" value="1"/>
</dbReference>
<dbReference type="EMBL" id="CP109527">
    <property type="protein sequence ID" value="WTY38680.1"/>
    <property type="molecule type" value="Genomic_DNA"/>
</dbReference>
<proteinExistence type="predicted"/>